<evidence type="ECO:0000256" key="1">
    <source>
        <dbReference type="SAM" id="MobiDB-lite"/>
    </source>
</evidence>
<feature type="compositionally biased region" description="Basic and acidic residues" evidence="1">
    <location>
        <begin position="396"/>
        <end position="405"/>
    </location>
</feature>
<sequence>MGGNALTPFIASRLTTSQLNSLLLHARKSLEGYFNPIEIPRFLVDKVEHGDLDLLCGTDDVRLIESLKGIMERGSINDHQHDHESPHVESDNYQVESDKERQSPRAWCGSVCKALHGTMWKRNSAEIHIGVPASIIGSTLSPVDGYEPFYQIDLILLPRYQVPFARLALSFAITPMLLALILRSISRSLTLHRAEIVLRHAPFVGVPGIDIALTSDPRAFCDWLGLNYTTWLETEFTHEHDLWEWLVDTEPDSLAGGALKRLGTEWETIKLNPEIARARKRAKGGPSASARFIDWLKRPESNWYSPSPIPTAVPATQPQSEEHAIPTTPETITSSSETSTPNNLIDPDHPKQLSDRAKAAVVFWGKLEEYEKELASRLVTARELASNQRRRIEARHRKEEEERNLKQLTQTISAVSVVDPEV</sequence>
<dbReference type="Proteomes" id="UP000193986">
    <property type="component" value="Unassembled WGS sequence"/>
</dbReference>
<proteinExistence type="predicted"/>
<comment type="caution">
    <text evidence="2">The sequence shown here is derived from an EMBL/GenBank/DDBJ whole genome shotgun (WGS) entry which is preliminary data.</text>
</comment>
<reference evidence="2 3" key="1">
    <citation type="submission" date="2016-07" db="EMBL/GenBank/DDBJ databases">
        <title>Pervasive Adenine N6-methylation of Active Genes in Fungi.</title>
        <authorList>
            <consortium name="DOE Joint Genome Institute"/>
            <person name="Mondo S.J."/>
            <person name="Dannebaum R.O."/>
            <person name="Kuo R.C."/>
            <person name="Labutti K."/>
            <person name="Haridas S."/>
            <person name="Kuo A."/>
            <person name="Salamov A."/>
            <person name="Ahrendt S.R."/>
            <person name="Lipzen A."/>
            <person name="Sullivan W."/>
            <person name="Andreopoulos W.B."/>
            <person name="Clum A."/>
            <person name="Lindquist E."/>
            <person name="Daum C."/>
            <person name="Ramamoorthy G.K."/>
            <person name="Gryganskyi A."/>
            <person name="Culley D."/>
            <person name="Magnuson J.K."/>
            <person name="James T.Y."/>
            <person name="O'Malley M.A."/>
            <person name="Stajich J.E."/>
            <person name="Spatafora J.W."/>
            <person name="Visel A."/>
            <person name="Grigoriev I.V."/>
        </authorList>
    </citation>
    <scope>NUCLEOTIDE SEQUENCE [LARGE SCALE GENOMIC DNA]</scope>
    <source>
        <strain evidence="2 3">68-887.2</strain>
    </source>
</reference>
<feature type="region of interest" description="Disordered" evidence="1">
    <location>
        <begin position="306"/>
        <end position="351"/>
    </location>
</feature>
<gene>
    <name evidence="2" type="ORF">BCR39DRAFT_554683</name>
</gene>
<dbReference type="InParanoid" id="A0A1Y2AE25"/>
<name>A0A1Y2AE25_9TREE</name>
<evidence type="ECO:0000313" key="2">
    <source>
        <dbReference type="EMBL" id="ORY20828.1"/>
    </source>
</evidence>
<evidence type="ECO:0000313" key="3">
    <source>
        <dbReference type="Proteomes" id="UP000193986"/>
    </source>
</evidence>
<organism evidence="2 3">
    <name type="scientific">Naematelia encephala</name>
    <dbReference type="NCBI Taxonomy" id="71784"/>
    <lineage>
        <taxon>Eukaryota</taxon>
        <taxon>Fungi</taxon>
        <taxon>Dikarya</taxon>
        <taxon>Basidiomycota</taxon>
        <taxon>Agaricomycotina</taxon>
        <taxon>Tremellomycetes</taxon>
        <taxon>Tremellales</taxon>
        <taxon>Naemateliaceae</taxon>
        <taxon>Naematelia</taxon>
    </lineage>
</organism>
<protein>
    <submittedName>
        <fullName evidence="2">Uncharacterized protein</fullName>
    </submittedName>
</protein>
<feature type="region of interest" description="Disordered" evidence="1">
    <location>
        <begin position="76"/>
        <end position="99"/>
    </location>
</feature>
<dbReference type="AlphaFoldDB" id="A0A1Y2AE25"/>
<dbReference type="OrthoDB" id="2596696at2759"/>
<dbReference type="EMBL" id="MCFC01000124">
    <property type="protein sequence ID" value="ORY20828.1"/>
    <property type="molecule type" value="Genomic_DNA"/>
</dbReference>
<accession>A0A1Y2AE25</accession>
<feature type="compositionally biased region" description="Low complexity" evidence="1">
    <location>
        <begin position="325"/>
        <end position="341"/>
    </location>
</feature>
<feature type="region of interest" description="Disordered" evidence="1">
    <location>
        <begin position="386"/>
        <end position="405"/>
    </location>
</feature>
<keyword evidence="3" id="KW-1185">Reference proteome</keyword>